<organism evidence="1 2">
    <name type="scientific">Candidatus Neptunichlamydia vexilliferae</name>
    <dbReference type="NCBI Taxonomy" id="1651774"/>
    <lineage>
        <taxon>Bacteria</taxon>
        <taxon>Pseudomonadati</taxon>
        <taxon>Chlamydiota</taxon>
        <taxon>Chlamydiia</taxon>
        <taxon>Parachlamydiales</taxon>
        <taxon>Simkaniaceae</taxon>
        <taxon>Candidatus Neptunichlamydia</taxon>
    </lineage>
</organism>
<evidence type="ECO:0000313" key="2">
    <source>
        <dbReference type="Proteomes" id="UP001194714"/>
    </source>
</evidence>
<keyword evidence="2" id="KW-1185">Reference proteome</keyword>
<accession>A0ABS0AX13</accession>
<dbReference type="Proteomes" id="UP001194714">
    <property type="component" value="Unassembled WGS sequence"/>
</dbReference>
<evidence type="ECO:0000313" key="1">
    <source>
        <dbReference type="EMBL" id="MBF5058663.1"/>
    </source>
</evidence>
<gene>
    <name evidence="1" type="ORF">NEPTK9_000160</name>
</gene>
<reference evidence="1 2" key="1">
    <citation type="submission" date="2020-01" db="EMBL/GenBank/DDBJ databases">
        <title>Draft genome sequence of Cand. Neptunochlamydia vexilliferae K9.</title>
        <authorList>
            <person name="Schulz F."/>
            <person name="Koestlbacher S."/>
            <person name="Wascher F."/>
            <person name="Pizzetti I."/>
            <person name="Horn M."/>
        </authorList>
    </citation>
    <scope>NUCLEOTIDE SEQUENCE [LARGE SCALE GENOMIC DNA]</scope>
    <source>
        <strain evidence="1 2">K9</strain>
    </source>
</reference>
<proteinExistence type="predicted"/>
<name>A0ABS0AX13_9BACT</name>
<comment type="caution">
    <text evidence="1">The sequence shown here is derived from an EMBL/GenBank/DDBJ whole genome shotgun (WGS) entry which is preliminary data.</text>
</comment>
<dbReference type="EMBL" id="JAAEJV010000002">
    <property type="protein sequence ID" value="MBF5058663.1"/>
    <property type="molecule type" value="Genomic_DNA"/>
</dbReference>
<protein>
    <submittedName>
        <fullName evidence="1">Uncharacterized protein</fullName>
    </submittedName>
</protein>
<sequence length="66" mass="7322">MPFQSFPRSIRAREAPLQLSLRSLVCFLEEKLGVASRAEEVKVVVKGEEIGKGFLGLFGRSRLLSS</sequence>